<gene>
    <name evidence="4" type="ORF">TKK_020241</name>
</gene>
<dbReference type="SMART" id="SM00248">
    <property type="entry name" value="ANK"/>
    <property type="match status" value="4"/>
</dbReference>
<dbReference type="PANTHER" id="PTHR24193">
    <property type="entry name" value="ANKYRIN REPEAT PROTEIN"/>
    <property type="match status" value="1"/>
</dbReference>
<evidence type="ECO:0000256" key="3">
    <source>
        <dbReference type="PROSITE-ProRule" id="PRU00023"/>
    </source>
</evidence>
<proteinExistence type="predicted"/>
<keyword evidence="1" id="KW-0677">Repeat</keyword>
<name>A0ABD2VU53_9HYME</name>
<dbReference type="InterPro" id="IPR050663">
    <property type="entry name" value="Ankyrin-SOCS_Box"/>
</dbReference>
<evidence type="ECO:0000256" key="1">
    <source>
        <dbReference type="ARBA" id="ARBA00022737"/>
    </source>
</evidence>
<feature type="repeat" description="ANK" evidence="3">
    <location>
        <begin position="13"/>
        <end position="45"/>
    </location>
</feature>
<accession>A0ABD2VU53</accession>
<evidence type="ECO:0000256" key="2">
    <source>
        <dbReference type="ARBA" id="ARBA00023043"/>
    </source>
</evidence>
<sequence>MQLTVKLDVVDHKGSTPIYYALRFGKHRIVEVLLRRGVDVNLANEKGLTPLHVICSSEKFNVHFLETFFQINDEIQQTVQVNAVDNNGETPLHYAVIRGKKQIAEALLRRGADPTLVTANGSSLLHFFCRRRYNAELEEILFNDDKQQMVQIDAKDKLGNTPLHLAAANFEDTRPIEYLLRRGQSEHS</sequence>
<dbReference type="Pfam" id="PF00023">
    <property type="entry name" value="Ank"/>
    <property type="match status" value="1"/>
</dbReference>
<dbReference type="InterPro" id="IPR002110">
    <property type="entry name" value="Ankyrin_rpt"/>
</dbReference>
<feature type="repeat" description="ANK" evidence="3">
    <location>
        <begin position="87"/>
        <end position="119"/>
    </location>
</feature>
<dbReference type="PROSITE" id="PS50297">
    <property type="entry name" value="ANK_REP_REGION"/>
    <property type="match status" value="3"/>
</dbReference>
<organism evidence="4 5">
    <name type="scientific">Trichogramma kaykai</name>
    <dbReference type="NCBI Taxonomy" id="54128"/>
    <lineage>
        <taxon>Eukaryota</taxon>
        <taxon>Metazoa</taxon>
        <taxon>Ecdysozoa</taxon>
        <taxon>Arthropoda</taxon>
        <taxon>Hexapoda</taxon>
        <taxon>Insecta</taxon>
        <taxon>Pterygota</taxon>
        <taxon>Neoptera</taxon>
        <taxon>Endopterygota</taxon>
        <taxon>Hymenoptera</taxon>
        <taxon>Apocrita</taxon>
        <taxon>Proctotrupomorpha</taxon>
        <taxon>Chalcidoidea</taxon>
        <taxon>Trichogrammatidae</taxon>
        <taxon>Trichogramma</taxon>
    </lineage>
</organism>
<dbReference type="InterPro" id="IPR036770">
    <property type="entry name" value="Ankyrin_rpt-contain_sf"/>
</dbReference>
<dbReference type="PANTHER" id="PTHR24193:SF121">
    <property type="entry name" value="ADA2A-CONTAINING COMPLEX COMPONENT 3, ISOFORM D"/>
    <property type="match status" value="1"/>
</dbReference>
<dbReference type="EMBL" id="JBJJXI010000181">
    <property type="protein sequence ID" value="KAL3383877.1"/>
    <property type="molecule type" value="Genomic_DNA"/>
</dbReference>
<dbReference type="Pfam" id="PF12796">
    <property type="entry name" value="Ank_2"/>
    <property type="match status" value="1"/>
</dbReference>
<feature type="repeat" description="ANK" evidence="3">
    <location>
        <begin position="158"/>
        <end position="188"/>
    </location>
</feature>
<dbReference type="SUPFAM" id="SSF48403">
    <property type="entry name" value="Ankyrin repeat"/>
    <property type="match status" value="1"/>
</dbReference>
<comment type="caution">
    <text evidence="4">The sequence shown here is derived from an EMBL/GenBank/DDBJ whole genome shotgun (WGS) entry which is preliminary data.</text>
</comment>
<dbReference type="AlphaFoldDB" id="A0ABD2VU53"/>
<dbReference type="Proteomes" id="UP001627154">
    <property type="component" value="Unassembled WGS sequence"/>
</dbReference>
<dbReference type="Gene3D" id="1.25.40.20">
    <property type="entry name" value="Ankyrin repeat-containing domain"/>
    <property type="match status" value="2"/>
</dbReference>
<evidence type="ECO:0000313" key="5">
    <source>
        <dbReference type="Proteomes" id="UP001627154"/>
    </source>
</evidence>
<keyword evidence="2 3" id="KW-0040">ANK repeat</keyword>
<reference evidence="4 5" key="1">
    <citation type="journal article" date="2024" name="bioRxiv">
        <title>A reference genome for Trichogramma kaykai: A tiny desert-dwelling parasitoid wasp with competing sex-ratio distorters.</title>
        <authorList>
            <person name="Culotta J."/>
            <person name="Lindsey A.R."/>
        </authorList>
    </citation>
    <scope>NUCLEOTIDE SEQUENCE [LARGE SCALE GENOMIC DNA]</scope>
    <source>
        <strain evidence="4 5">KSX58</strain>
    </source>
</reference>
<protein>
    <submittedName>
        <fullName evidence="4">Uncharacterized protein</fullName>
    </submittedName>
</protein>
<dbReference type="PROSITE" id="PS50088">
    <property type="entry name" value="ANK_REPEAT"/>
    <property type="match status" value="3"/>
</dbReference>
<keyword evidence="5" id="KW-1185">Reference proteome</keyword>
<evidence type="ECO:0000313" key="4">
    <source>
        <dbReference type="EMBL" id="KAL3383877.1"/>
    </source>
</evidence>